<comment type="catalytic activity">
    <reaction evidence="1">
        <text>Hydrolysis of terminal non-reducing beta-D-fructofuranoside residues in beta-D-fructofuranosides.</text>
        <dbReference type="EC" id="3.2.1.26"/>
    </reaction>
</comment>
<protein>
    <recommendedName>
        <fullName evidence="3">beta-fructofuranosidase</fullName>
        <ecNumber evidence="3">3.2.1.26</ecNumber>
    </recommendedName>
</protein>
<evidence type="ECO:0000256" key="3">
    <source>
        <dbReference type="ARBA" id="ARBA00012758"/>
    </source>
</evidence>
<comment type="similarity">
    <text evidence="2">Belongs to the glycosyl hydrolase 100 family.</text>
</comment>
<keyword evidence="4" id="KW-0378">Hydrolase</keyword>
<name>A0A6B3NDD5_9CYAN</name>
<keyword evidence="5" id="KW-0119">Carbohydrate metabolism</keyword>
<organism evidence="7">
    <name type="scientific">Symploca sp. SIO1C4</name>
    <dbReference type="NCBI Taxonomy" id="2607765"/>
    <lineage>
        <taxon>Bacteria</taxon>
        <taxon>Bacillati</taxon>
        <taxon>Cyanobacteriota</taxon>
        <taxon>Cyanophyceae</taxon>
        <taxon>Coleofasciculales</taxon>
        <taxon>Coleofasciculaceae</taxon>
        <taxon>Symploca</taxon>
    </lineage>
</organism>
<evidence type="ECO:0000313" key="7">
    <source>
        <dbReference type="EMBL" id="NER28134.1"/>
    </source>
</evidence>
<dbReference type="SUPFAM" id="SSF48208">
    <property type="entry name" value="Six-hairpin glycosidases"/>
    <property type="match status" value="1"/>
</dbReference>
<evidence type="ECO:0000256" key="1">
    <source>
        <dbReference type="ARBA" id="ARBA00000094"/>
    </source>
</evidence>
<sequence>MKKDNESSLELECNQRLKITQNDTFDKAWQALEESVIYYRGRPVGTVAARDPDVEALNYNHCFVRDFVSSALIYLIIGKPEIVRNFLVETLTLQSETKQMDCFNAGQGLMPASFKVVSNYGDQYLTADFGEHAIARVTPVDSSLWWVILLRTYVKATGDMELAHREDFQRGIIEILKLCLADRFDMFPTMLVPDGSFMIDRRMGVYEHPLEIQALFYATLRAARELLAPGRPGDVYNQFINQRLNTLNFHIREYYWLDLKRLNDIYRYRGEEFGETAVNKFNIYPDSIPYWLTEWMPDKGGYLAGNLGPARMDFRFFAQGNLLAIICSLSSAQESQSIMDLIEQRWDDLVGGMPMKICFPAVEGLEWKMVTGCDPKNVPWSYHNGGNWPVLLWPLVAAAQKTGRTDLAQRAIEIAEKRIGENQWPEYYDGKNGRLIGKEARKYQTWTIAGYLVAKELMANPKHLELFSFDEDWESLTWSCPTSF</sequence>
<dbReference type="EC" id="3.2.1.26" evidence="3"/>
<dbReference type="InterPro" id="IPR024746">
    <property type="entry name" value="Glyco_hydro_100"/>
</dbReference>
<evidence type="ECO:0000256" key="6">
    <source>
        <dbReference type="ARBA" id="ARBA00023295"/>
    </source>
</evidence>
<dbReference type="GO" id="GO:0004575">
    <property type="term" value="F:sucrose alpha-glucosidase activity"/>
    <property type="evidence" value="ECO:0007669"/>
    <property type="project" value="TreeGrafter"/>
</dbReference>
<evidence type="ECO:0000256" key="5">
    <source>
        <dbReference type="ARBA" id="ARBA00023277"/>
    </source>
</evidence>
<keyword evidence="6" id="KW-0326">Glycosidase</keyword>
<dbReference type="PANTHER" id="PTHR31916">
    <property type="match status" value="1"/>
</dbReference>
<dbReference type="EMBL" id="JAAHFQ010000175">
    <property type="protein sequence ID" value="NER28134.1"/>
    <property type="molecule type" value="Genomic_DNA"/>
</dbReference>
<gene>
    <name evidence="7" type="ORF">F6J89_10990</name>
</gene>
<dbReference type="GO" id="GO:0005987">
    <property type="term" value="P:sucrose catabolic process"/>
    <property type="evidence" value="ECO:0007669"/>
    <property type="project" value="TreeGrafter"/>
</dbReference>
<accession>A0A6B3NDD5</accession>
<dbReference type="InterPro" id="IPR012341">
    <property type="entry name" value="6hp_glycosidase-like_sf"/>
</dbReference>
<dbReference type="Pfam" id="PF12899">
    <property type="entry name" value="Glyco_hydro_100"/>
    <property type="match status" value="1"/>
</dbReference>
<dbReference type="GO" id="GO:0033926">
    <property type="term" value="F:endo-alpha-N-acetylgalactosaminidase activity"/>
    <property type="evidence" value="ECO:0007669"/>
    <property type="project" value="InterPro"/>
</dbReference>
<comment type="caution">
    <text evidence="7">The sequence shown here is derived from an EMBL/GenBank/DDBJ whole genome shotgun (WGS) entry which is preliminary data.</text>
</comment>
<dbReference type="AlphaFoldDB" id="A0A6B3NDD5"/>
<proteinExistence type="inferred from homology"/>
<evidence type="ECO:0000256" key="2">
    <source>
        <dbReference type="ARBA" id="ARBA00007671"/>
    </source>
</evidence>
<dbReference type="InterPro" id="IPR008928">
    <property type="entry name" value="6-hairpin_glycosidase_sf"/>
</dbReference>
<reference evidence="7" key="1">
    <citation type="submission" date="2019-11" db="EMBL/GenBank/DDBJ databases">
        <title>Genomic insights into an expanded diversity of filamentous marine cyanobacteria reveals the extraordinary biosynthetic potential of Moorea and Okeania.</title>
        <authorList>
            <person name="Ferreira Leao T."/>
            <person name="Wang M."/>
            <person name="Moss N."/>
            <person name="Da Silva R."/>
            <person name="Sanders J."/>
            <person name="Nurk S."/>
            <person name="Gurevich A."/>
            <person name="Humphrey G."/>
            <person name="Reher R."/>
            <person name="Zhu Q."/>
            <person name="Belda-Ferre P."/>
            <person name="Glukhov E."/>
            <person name="Rex R."/>
            <person name="Dorrestein P.C."/>
            <person name="Knight R."/>
            <person name="Pevzner P."/>
            <person name="Gerwick W.H."/>
            <person name="Gerwick L."/>
        </authorList>
    </citation>
    <scope>NUCLEOTIDE SEQUENCE</scope>
    <source>
        <strain evidence="7">SIO1C4</strain>
    </source>
</reference>
<dbReference type="PANTHER" id="PTHR31916:SF28">
    <property type="entry name" value="NEUTRAL_ALKALINE INVERTASE 3, CHLOROPLASTIC"/>
    <property type="match status" value="1"/>
</dbReference>
<dbReference type="Gene3D" id="1.50.10.10">
    <property type="match status" value="1"/>
</dbReference>
<evidence type="ECO:0000256" key="4">
    <source>
        <dbReference type="ARBA" id="ARBA00022801"/>
    </source>
</evidence>